<name>L7JXE2_TRAHO</name>
<dbReference type="VEuPathDB" id="MicrosporidiaDB:THOM_1049"/>
<accession>L7JXE2</accession>
<dbReference type="Proteomes" id="UP000011185">
    <property type="component" value="Unassembled WGS sequence"/>
</dbReference>
<gene>
    <name evidence="1" type="ORF">THOM_1049</name>
</gene>
<evidence type="ECO:0000313" key="2">
    <source>
        <dbReference type="Proteomes" id="UP000011185"/>
    </source>
</evidence>
<evidence type="ECO:0000313" key="1">
    <source>
        <dbReference type="EMBL" id="ELQ75985.1"/>
    </source>
</evidence>
<dbReference type="EMBL" id="JH993892">
    <property type="protein sequence ID" value="ELQ75985.1"/>
    <property type="molecule type" value="Genomic_DNA"/>
</dbReference>
<dbReference type="AlphaFoldDB" id="L7JXE2"/>
<keyword evidence="2" id="KW-1185">Reference proteome</keyword>
<dbReference type="InParanoid" id="L7JXE2"/>
<dbReference type="HOGENOM" id="CLU_158828_0_0_1"/>
<sequence length="101" mass="11997">MIFFNNLPVHLQSLKFVLFVVDILLKPIQNFEKICLKSFTIKFIKDPEVKSLIKKPREVYDIRISMLSQFASFIEFKKLAELKFELNGESMFLDTETYEIK</sequence>
<proteinExistence type="predicted"/>
<reference evidence="1 2" key="1">
    <citation type="journal article" date="2012" name="PLoS Pathog.">
        <title>The genome of the obligate intracellular parasite Trachipleistophora hominis: new insights into microsporidian genome dynamics and reductive evolution.</title>
        <authorList>
            <person name="Heinz E."/>
            <person name="Williams T.A."/>
            <person name="Nakjang S."/>
            <person name="Noel C.J."/>
            <person name="Swan D.C."/>
            <person name="Goldberg A.V."/>
            <person name="Harris S.R."/>
            <person name="Weinmaier T."/>
            <person name="Markert S."/>
            <person name="Becher D."/>
            <person name="Bernhardt J."/>
            <person name="Dagan T."/>
            <person name="Hacker C."/>
            <person name="Lucocq J.M."/>
            <person name="Schweder T."/>
            <person name="Rattei T."/>
            <person name="Hall N."/>
            <person name="Hirt R.P."/>
            <person name="Embley T.M."/>
        </authorList>
    </citation>
    <scope>NUCLEOTIDE SEQUENCE [LARGE SCALE GENOMIC DNA]</scope>
</reference>
<protein>
    <submittedName>
        <fullName evidence="1">Putative LRR containing protein</fullName>
    </submittedName>
</protein>
<organism evidence="1 2">
    <name type="scientific">Trachipleistophora hominis</name>
    <name type="common">Microsporidian parasite</name>
    <dbReference type="NCBI Taxonomy" id="72359"/>
    <lineage>
        <taxon>Eukaryota</taxon>
        <taxon>Fungi</taxon>
        <taxon>Fungi incertae sedis</taxon>
        <taxon>Microsporidia</taxon>
        <taxon>Pleistophoridae</taxon>
        <taxon>Trachipleistophora</taxon>
    </lineage>
</organism>